<protein>
    <submittedName>
        <fullName evidence="2">Uncharacterized protein</fullName>
    </submittedName>
</protein>
<reference evidence="2 3" key="1">
    <citation type="submission" date="2024-08" db="EMBL/GenBank/DDBJ databases">
        <title>Insights into the chromosomal genome structure of Flemingia macrophylla.</title>
        <authorList>
            <person name="Ding Y."/>
            <person name="Zhao Y."/>
            <person name="Bi W."/>
            <person name="Wu M."/>
            <person name="Zhao G."/>
            <person name="Gong Y."/>
            <person name="Li W."/>
            <person name="Zhang P."/>
        </authorList>
    </citation>
    <scope>NUCLEOTIDE SEQUENCE [LARGE SCALE GENOMIC DNA]</scope>
    <source>
        <strain evidence="2">DYQJB</strain>
        <tissue evidence="2">Leaf</tissue>
    </source>
</reference>
<comment type="caution">
    <text evidence="2">The sequence shown here is derived from an EMBL/GenBank/DDBJ whole genome shotgun (WGS) entry which is preliminary data.</text>
</comment>
<dbReference type="AlphaFoldDB" id="A0ABD1MEJ8"/>
<organism evidence="2 3">
    <name type="scientific">Flemingia macrophylla</name>
    <dbReference type="NCBI Taxonomy" id="520843"/>
    <lineage>
        <taxon>Eukaryota</taxon>
        <taxon>Viridiplantae</taxon>
        <taxon>Streptophyta</taxon>
        <taxon>Embryophyta</taxon>
        <taxon>Tracheophyta</taxon>
        <taxon>Spermatophyta</taxon>
        <taxon>Magnoliopsida</taxon>
        <taxon>eudicotyledons</taxon>
        <taxon>Gunneridae</taxon>
        <taxon>Pentapetalae</taxon>
        <taxon>rosids</taxon>
        <taxon>fabids</taxon>
        <taxon>Fabales</taxon>
        <taxon>Fabaceae</taxon>
        <taxon>Papilionoideae</taxon>
        <taxon>50 kb inversion clade</taxon>
        <taxon>NPAAA clade</taxon>
        <taxon>indigoferoid/millettioid clade</taxon>
        <taxon>Phaseoleae</taxon>
        <taxon>Flemingia</taxon>
    </lineage>
</organism>
<evidence type="ECO:0000256" key="1">
    <source>
        <dbReference type="SAM" id="MobiDB-lite"/>
    </source>
</evidence>
<feature type="region of interest" description="Disordered" evidence="1">
    <location>
        <begin position="105"/>
        <end position="127"/>
    </location>
</feature>
<gene>
    <name evidence="2" type="ORF">Fmac_015419</name>
</gene>
<feature type="compositionally biased region" description="Basic and acidic residues" evidence="1">
    <location>
        <begin position="106"/>
        <end position="118"/>
    </location>
</feature>
<dbReference type="EMBL" id="JBGMDY010000005">
    <property type="protein sequence ID" value="KAL2334206.1"/>
    <property type="molecule type" value="Genomic_DNA"/>
</dbReference>
<evidence type="ECO:0000313" key="2">
    <source>
        <dbReference type="EMBL" id="KAL2334206.1"/>
    </source>
</evidence>
<proteinExistence type="predicted"/>
<name>A0ABD1MEJ8_9FABA</name>
<dbReference type="Proteomes" id="UP001603857">
    <property type="component" value="Unassembled WGS sequence"/>
</dbReference>
<keyword evidence="3" id="KW-1185">Reference proteome</keyword>
<sequence length="127" mass="14399">MNLPPRQAPRSRRRMLYPRGPHNWPCVRNIARVPGDDVHPGLAPLLPQPIGGADVGEEERRLVALQRLIHVKADGDALSPVLPSYCFRRTLSDSRNDSPWLSSVAELDRRPPRSEEVSRSLLLRRSR</sequence>
<evidence type="ECO:0000313" key="3">
    <source>
        <dbReference type="Proteomes" id="UP001603857"/>
    </source>
</evidence>
<accession>A0ABD1MEJ8</accession>